<dbReference type="AlphaFoldDB" id="A0A323UED9"/>
<dbReference type="Proteomes" id="UP000248134">
    <property type="component" value="Unassembled WGS sequence"/>
</dbReference>
<organism evidence="1 2">
    <name type="scientific">Rhodopseudomonas palustris</name>
    <dbReference type="NCBI Taxonomy" id="1076"/>
    <lineage>
        <taxon>Bacteria</taxon>
        <taxon>Pseudomonadati</taxon>
        <taxon>Pseudomonadota</taxon>
        <taxon>Alphaproteobacteria</taxon>
        <taxon>Hyphomicrobiales</taxon>
        <taxon>Nitrobacteraceae</taxon>
        <taxon>Rhodopseudomonas</taxon>
    </lineage>
</organism>
<dbReference type="Pfam" id="PF06821">
    <property type="entry name" value="Ser_hydrolase"/>
    <property type="match status" value="1"/>
</dbReference>
<dbReference type="Gene3D" id="3.40.50.1820">
    <property type="entry name" value="alpha/beta hydrolase"/>
    <property type="match status" value="1"/>
</dbReference>
<dbReference type="GO" id="GO:0016787">
    <property type="term" value="F:hydrolase activity"/>
    <property type="evidence" value="ECO:0007669"/>
    <property type="project" value="InterPro"/>
</dbReference>
<accession>A0A323UED9</accession>
<dbReference type="InterPro" id="IPR029058">
    <property type="entry name" value="AB_hydrolase_fold"/>
</dbReference>
<sequence length="179" mass="18849">MAPVIILPGISGSGETHWQSLWQSATPSFARFRPADWDAPDLADWTRALGAALADARQPAVLVAHSLACLLVAHAAEQIRDRVRGAFLVAVPDPDAAAFPAEAASFGHPPVRPLPFPALIVASSDDPYGSLDYARRRAREWNAGLVIAGAHGHINGASGLGEWQQGRLLFDAFCAGLGG</sequence>
<evidence type="ECO:0000313" key="1">
    <source>
        <dbReference type="EMBL" id="PZA11265.1"/>
    </source>
</evidence>
<gene>
    <name evidence="1" type="ORF">DNX69_18375</name>
</gene>
<protein>
    <recommendedName>
        <fullName evidence="3">Alpha/beta hydrolase</fullName>
    </recommendedName>
</protein>
<name>A0A323UED9_RHOPL</name>
<dbReference type="InterPro" id="IPR010662">
    <property type="entry name" value="RBBP9/YdeN"/>
</dbReference>
<dbReference type="SUPFAM" id="SSF53474">
    <property type="entry name" value="alpha/beta-Hydrolases"/>
    <property type="match status" value="1"/>
</dbReference>
<comment type="caution">
    <text evidence="1">The sequence shown here is derived from an EMBL/GenBank/DDBJ whole genome shotgun (WGS) entry which is preliminary data.</text>
</comment>
<evidence type="ECO:0000313" key="2">
    <source>
        <dbReference type="Proteomes" id="UP000248134"/>
    </source>
</evidence>
<evidence type="ECO:0008006" key="3">
    <source>
        <dbReference type="Google" id="ProtNLM"/>
    </source>
</evidence>
<proteinExistence type="predicted"/>
<dbReference type="OrthoDB" id="9804993at2"/>
<dbReference type="EMBL" id="QKQS01000023">
    <property type="protein sequence ID" value="PZA11265.1"/>
    <property type="molecule type" value="Genomic_DNA"/>
</dbReference>
<dbReference type="RefSeq" id="WP_110787351.1">
    <property type="nucleotide sequence ID" value="NZ_QKQS01000023.1"/>
</dbReference>
<reference evidence="1 2" key="1">
    <citation type="submission" date="2018-06" db="EMBL/GenBank/DDBJ databases">
        <title>Draft Whole-Genome Sequence of the purple photosynthetic bacterium Rhodospeudomonas palustris XCP.</title>
        <authorList>
            <person name="Rayyan A."/>
            <person name="Meyer T.E."/>
            <person name="Kyndt J.A."/>
        </authorList>
    </citation>
    <scope>NUCLEOTIDE SEQUENCE [LARGE SCALE GENOMIC DNA]</scope>
    <source>
        <strain evidence="1 2">XCP</strain>
    </source>
</reference>